<keyword evidence="1" id="KW-0472">Membrane</keyword>
<comment type="caution">
    <text evidence="4">The sequence shown here is derived from an EMBL/GenBank/DDBJ whole genome shotgun (WGS) entry which is preliminary data.</text>
</comment>
<evidence type="ECO:0000313" key="4">
    <source>
        <dbReference type="EMBL" id="NIH54567.1"/>
    </source>
</evidence>
<feature type="chain" id="PRO_5031491338" evidence="2">
    <location>
        <begin position="24"/>
        <end position="2399"/>
    </location>
</feature>
<keyword evidence="5" id="KW-1185">Reference proteome</keyword>
<sequence>MATVIVGALVATAGSFAAVAAYAAGPPVVLSLAAADPVTGAPLTEVKAGAEFTYVASVGCPDPSGCGPATLTLQFAQDVEFLVDGFNPPTGVTVDVQPSGGVATGKTVTLTWENLASTSIAYLPARVSATADASLNGTVQSTTAALLAGTEPNQTQLTSAADTTLRVYQKPALANVSKAWTNDSLGDGSQAETTSKTTATAAANTASSLTFREPSAETLPTGTIAASEAFDLRLITLDKNPAGATVVFTLADGTTSTESLAAGQLTAEAPTEAVGYEVTVTGLPAVGSATAAERTVLVTAGYKLRDTRRSTGGAIIDATATSRQVRGTAQVTNTVTDAAPGETGTAIQQVRSDVSVAALVPTIGRSLDWITASNDNTSVYGSGEASTTTIRVSNTGVPVLTSLEVTTSTATSNYFNYQELMAAPQVVFPSGATLGSIQYLYATAPKTGAVQDFASGNAVPDSSVDSRPLSEVAGIVLTFRAADGQAIGGGCALADDACAGSITLDAVLRDVNLTTGAAITAPSSNPGSFVVTNSATVKAVASTGTQISQSTNIANLTLVKPQFTAKLAKKLGDASDQTAYPLTGVAKAGDLYDSTKPIQDFKDHKFLLTASTAPSENATETLGSTGFVIVDPQTEPTVRNLNNNPFNTTKFASLPTSPVACVNEAGDTVGSTTSMMVWVADRVDAPTTITKVAYDASVDLNLVVGVEYTVQPTDASGRFPIRVTCETPQGTSVKFRDNLMTTGALVSPATIGAASTPGLLAVGNTAELRTGTNTATATGSDSLYLVEIARASIIKHYDTDAKAYGLAGQNSATAFLLAGVPATKDTIATRMVDTGSAGSALDLFAFAGARDAKVGPDQVMTISLFDRSGNPVGPVGTVSGPTELDGEALSAADIEDSQSPAYLAVQGKKRAIDWSAELSPADATKVYRVQIDVTRTDDTKALQQYGAFSAVVDVTLRSHLLSSPSTEVDGSLGGVTYLNYASVESTEDGTAWASEYNASAKYTVYEANQLFGDAAVNWQAADGSDYLVAQDGTTSRITLDASNKTALGVANVDPENQWSATGSIPVGVDRLSVGVGGDAQSGTNPFAITDFAGIQSMQWPDMNNAPKDGTPAQKKVAANITYQYVDGTTLVVDAPVGATASQLNPPTGTWANVVGVSVEWAQDGRFVGAKQAEATIQGRLVLNASLRNDVRSGFSYTFDEGEPLNLVSEQSIDGAYQTGAGKVSQTARATVDYSADFGALHLESHTAYDTVSIDVMDSSVAVGLRNSGGTLYRDLRPSTSWTLSNQNTGNIPVSSLRLATDTEFMDASSWPGTDPEDYAVTPGSVFDAFDVTRAYVVYPTGATSATVWMRGADGAWTTGVSATNGSYLNLPQTGDGPKTWSEVTGFRVQFDGSELIRSRIAKQATGQLVFATQLRATLRSDAAELSPATQLPASQTQWMVDATGAGASYLGTFAAPLAEMTADHAIAYVNPGTPNPLVRKFAGSYNSATDTGPTTARANPGSWVNFYVVLSNQTSGATSNLYNLSAVDTLPSELVYNAANASAEWSVTSAPAGVSTTPVMEMTTGLNTSMRWTWPADQALKPGERIVIKVPLQMVDGVAAGGSGTNQARLIASGIEGAPIRSVCHDESSVAGACIATANATSLRNDSVRVESYLNEGALSSSTVDGEVCDVSTHADWADGTWVKNPCVVETSVGGTLTYRLKLINSGNNDLSSLRFVDALPAVGDEGTVLDSQRGSLWTPSLVPGSVRMLGGSEATDLGARGDAQLANGGFRYSSTMNPCSLNPDAYAGGNTLDCAAGTWSAASAASTAAFGGDLVFDDAAKLRGGEYVIVEFEMNVPQTSATSSTTWNTAAVTARTSSVSDWQPASESPMSGASAQDTSMTVTLGLSDADVTRWHLKAEEYVVFYSCLAPGTAVPLTGSVAFAGIDSADGTQTSTIRNLPRGAECQLTDEEYQPFGQTRSAGDQYGSVADGATGYTYETDPEEAITLDTDGTKNLIVATNVFAATTLTLGVDVTGAAASYLPADATFEVNAACTFGGFDETYGPFHLGAGETTEISGLPVGADCSIVETDHRGASVVTATADGEVANLDAARSLTLVTLEPGDHRVDFLNAFPAGAALTIMKNVQLPSAGTAAGDVRFAVSCTLGGYPMDLGAAGDVAMSFGPGETSKAASIENLPVGAECTVTETETGGANIAAPDRTVTVLDGTPVTVEMVNTYSPAALELTKLLAGTGADESWVPQEYDMRAVCTRDLVMNGEAVTVTDFNGLTTVRVGTPSVIDGLPEGSLCTVTEADNRGAESTTIAPLTAGVTDSDSAEDAATVALRGPSHNGDVQATAVEITNSFVAQQKTAPKTGLTVTGQNDGPLALAGILVLLGGAGLLLLTRRRRLTIRGEFTRIDS</sequence>
<feature type="domain" description="DUF5979" evidence="3">
    <location>
        <begin position="1894"/>
        <end position="2003"/>
    </location>
</feature>
<keyword evidence="1" id="KW-1133">Transmembrane helix</keyword>
<feature type="domain" description="DUF5979" evidence="3">
    <location>
        <begin position="2222"/>
        <end position="2343"/>
    </location>
</feature>
<evidence type="ECO:0000256" key="2">
    <source>
        <dbReference type="SAM" id="SignalP"/>
    </source>
</evidence>
<gene>
    <name evidence="4" type="ORF">FHX76_002463</name>
</gene>
<dbReference type="Gene3D" id="2.60.40.1140">
    <property type="entry name" value="Collagen-binding surface protein Cna, B-type domain"/>
    <property type="match status" value="1"/>
</dbReference>
<reference evidence="4 5" key="1">
    <citation type="submission" date="2020-02" db="EMBL/GenBank/DDBJ databases">
        <title>Sequencing the genomes of 1000 actinobacteria strains.</title>
        <authorList>
            <person name="Klenk H.-P."/>
        </authorList>
    </citation>
    <scope>NUCLEOTIDE SEQUENCE [LARGE SCALE GENOMIC DNA]</scope>
    <source>
        <strain evidence="4 5">DSM 27960</strain>
    </source>
</reference>
<dbReference type="Pfam" id="PF19407">
    <property type="entry name" value="DUF5979"/>
    <property type="match status" value="4"/>
</dbReference>
<dbReference type="InterPro" id="IPR046022">
    <property type="entry name" value="DUF5979"/>
</dbReference>
<feature type="domain" description="DUF5979" evidence="3">
    <location>
        <begin position="2013"/>
        <end position="2088"/>
    </location>
</feature>
<accession>A0A7X5R2Z1</accession>
<feature type="transmembrane region" description="Helical" evidence="1">
    <location>
        <begin position="2365"/>
        <end position="2382"/>
    </location>
</feature>
<organism evidence="4 5">
    <name type="scientific">Lysinibacter cavernae</name>
    <dbReference type="NCBI Taxonomy" id="1640652"/>
    <lineage>
        <taxon>Bacteria</taxon>
        <taxon>Bacillati</taxon>
        <taxon>Actinomycetota</taxon>
        <taxon>Actinomycetes</taxon>
        <taxon>Micrococcales</taxon>
        <taxon>Microbacteriaceae</taxon>
        <taxon>Lysinibacter</taxon>
    </lineage>
</organism>
<feature type="signal peptide" evidence="2">
    <location>
        <begin position="1"/>
        <end position="23"/>
    </location>
</feature>
<dbReference type="RefSeq" id="WP_167150990.1">
    <property type="nucleotide sequence ID" value="NZ_JAAMOX010000002.1"/>
</dbReference>
<evidence type="ECO:0000313" key="5">
    <source>
        <dbReference type="Proteomes" id="UP000541033"/>
    </source>
</evidence>
<name>A0A7X5R2Z1_9MICO</name>
<dbReference type="EMBL" id="JAAMOX010000002">
    <property type="protein sequence ID" value="NIH54567.1"/>
    <property type="molecule type" value="Genomic_DNA"/>
</dbReference>
<evidence type="ECO:0000256" key="1">
    <source>
        <dbReference type="SAM" id="Phobius"/>
    </source>
</evidence>
<keyword evidence="1" id="KW-0812">Transmembrane</keyword>
<evidence type="ECO:0000259" key="3">
    <source>
        <dbReference type="Pfam" id="PF19407"/>
    </source>
</evidence>
<dbReference type="NCBIfam" id="TIGR01167">
    <property type="entry name" value="LPXTG_anchor"/>
    <property type="match status" value="1"/>
</dbReference>
<keyword evidence="2" id="KW-0732">Signal</keyword>
<dbReference type="Proteomes" id="UP000541033">
    <property type="component" value="Unassembled WGS sequence"/>
</dbReference>
<feature type="domain" description="DUF5979" evidence="3">
    <location>
        <begin position="2120"/>
        <end position="2218"/>
    </location>
</feature>
<protein>
    <submittedName>
        <fullName evidence="4">LPXTG-motif cell wall-anchored protein</fullName>
    </submittedName>
</protein>
<proteinExistence type="predicted"/>